<dbReference type="EMBL" id="PKTG01000013">
    <property type="protein sequence ID" value="PLX19951.1"/>
    <property type="molecule type" value="Genomic_DNA"/>
</dbReference>
<gene>
    <name evidence="1" type="ORF">C0601_00600</name>
</gene>
<organism evidence="1 2">
    <name type="scientific">Muiribacterium halophilum</name>
    <dbReference type="NCBI Taxonomy" id="2053465"/>
    <lineage>
        <taxon>Bacteria</taxon>
        <taxon>Candidatus Muiribacteriota</taxon>
        <taxon>Candidatus Muiribacteriia</taxon>
        <taxon>Candidatus Muiribacteriales</taxon>
        <taxon>Candidatus Muiribacteriaceae</taxon>
        <taxon>Candidatus Muiribacterium</taxon>
    </lineage>
</organism>
<comment type="caution">
    <text evidence="1">The sequence shown here is derived from an EMBL/GenBank/DDBJ whole genome shotgun (WGS) entry which is preliminary data.</text>
</comment>
<dbReference type="AlphaFoldDB" id="A0A2N5ZMW1"/>
<accession>A0A2N5ZMW1</accession>
<evidence type="ECO:0000313" key="2">
    <source>
        <dbReference type="Proteomes" id="UP000234857"/>
    </source>
</evidence>
<dbReference type="Proteomes" id="UP000234857">
    <property type="component" value="Unassembled WGS sequence"/>
</dbReference>
<evidence type="ECO:0000313" key="1">
    <source>
        <dbReference type="EMBL" id="PLX19951.1"/>
    </source>
</evidence>
<name>A0A2N5ZMW1_MUIH1</name>
<reference evidence="1 2" key="1">
    <citation type="submission" date="2017-11" db="EMBL/GenBank/DDBJ databases">
        <title>Genome-resolved metagenomics identifies genetic mobility, metabolic interactions, and unexpected diversity in perchlorate-reducing communities.</title>
        <authorList>
            <person name="Barnum T.P."/>
            <person name="Figueroa I.A."/>
            <person name="Carlstrom C.I."/>
            <person name="Lucas L.N."/>
            <person name="Engelbrektson A.L."/>
            <person name="Coates J.D."/>
        </authorList>
    </citation>
    <scope>NUCLEOTIDE SEQUENCE [LARGE SCALE GENOMIC DNA]</scope>
    <source>
        <strain evidence="1">BM706</strain>
    </source>
</reference>
<protein>
    <submittedName>
        <fullName evidence="1">Uncharacterized protein</fullName>
    </submittedName>
</protein>
<proteinExistence type="predicted"/>
<sequence>MRKSLFLLFILFLTFTVFCSEIDSIDWGNYKSHSARKLFKQGAFQPEKTTEKSLLALYAYFYTRIDDKELRKYFERNMSDFLSKVGDFENEFAKRKVMRDLEKEGKKLSVRPVIIKVKLYIREYDFIEKYFPVYHTLALCMTEELSKYRFGGWREKNKESLNWLGELLLTNLEEKYDGLKNIEVSEAVGEKIAQTCYTEPIVGKEGETNRYLYAYVVFKPSGLEKNKLKKGGFDKILAEGEIVVVNNKNEVVYVK</sequence>